<dbReference type="AlphaFoldDB" id="A0AAN9QP50"/>
<protein>
    <recommendedName>
        <fullName evidence="2">Bet v I/Major latex protein domain-containing protein</fullName>
    </recommendedName>
</protein>
<proteinExistence type="inferred from homology"/>
<dbReference type="PANTHER" id="PTHR31338:SF16">
    <property type="entry name" value="POLYKETIDE CYCLASE_DEHYDRASE AND LIPID TRANSPORT SUPERFAMILY PROTEIN"/>
    <property type="match status" value="1"/>
</dbReference>
<evidence type="ECO:0000313" key="4">
    <source>
        <dbReference type="Proteomes" id="UP001374584"/>
    </source>
</evidence>
<name>A0AAN9QP50_PHACN</name>
<dbReference type="InterPro" id="IPR000916">
    <property type="entry name" value="Bet_v_I/MLP"/>
</dbReference>
<dbReference type="Proteomes" id="UP001374584">
    <property type="component" value="Unassembled WGS sequence"/>
</dbReference>
<dbReference type="Gene3D" id="3.30.530.20">
    <property type="match status" value="1"/>
</dbReference>
<evidence type="ECO:0000313" key="3">
    <source>
        <dbReference type="EMBL" id="KAK7342949.1"/>
    </source>
</evidence>
<reference evidence="3 4" key="1">
    <citation type="submission" date="2024-01" db="EMBL/GenBank/DDBJ databases">
        <title>The genomes of 5 underutilized Papilionoideae crops provide insights into root nodulation and disease resistanc.</title>
        <authorList>
            <person name="Jiang F."/>
        </authorList>
    </citation>
    <scope>NUCLEOTIDE SEQUENCE [LARGE SCALE GENOMIC DNA]</scope>
    <source>
        <strain evidence="3">JINMINGXINNONG_FW02</strain>
        <tissue evidence="3">Leaves</tissue>
    </source>
</reference>
<keyword evidence="4" id="KW-1185">Reference proteome</keyword>
<evidence type="ECO:0000256" key="1">
    <source>
        <dbReference type="ARBA" id="ARBA00038242"/>
    </source>
</evidence>
<comment type="similarity">
    <text evidence="1">Belongs to the MLP family.</text>
</comment>
<accession>A0AAN9QP50</accession>
<dbReference type="InterPro" id="IPR052006">
    <property type="entry name" value="MLP-like"/>
</dbReference>
<sequence>MSLAGRISSEIGVHSTAAKLFNIFAMQLHDVQNLTDRIHTAKLHDGDDWHHNESIKHWTYMIAKKTIIFKLFSGDIDHQYKLLNLIFQATDKENGGAIIKWTVEYERVGEEVDPPYGYIEYLHKCTADIDAHLLKA</sequence>
<dbReference type="PANTHER" id="PTHR31338">
    <property type="entry name" value="POLYKETIDE CYCLASE/DEHYDRASE AND LIPID TRANSPORT SUPERFAMILY PROTEIN"/>
    <property type="match status" value="1"/>
</dbReference>
<dbReference type="EMBL" id="JAYMYR010000009">
    <property type="protein sequence ID" value="KAK7342949.1"/>
    <property type="molecule type" value="Genomic_DNA"/>
</dbReference>
<dbReference type="InterPro" id="IPR023393">
    <property type="entry name" value="START-like_dom_sf"/>
</dbReference>
<dbReference type="GO" id="GO:0006952">
    <property type="term" value="P:defense response"/>
    <property type="evidence" value="ECO:0007669"/>
    <property type="project" value="InterPro"/>
</dbReference>
<dbReference type="SMART" id="SM01037">
    <property type="entry name" value="Bet_v_1"/>
    <property type="match status" value="1"/>
</dbReference>
<comment type="caution">
    <text evidence="3">The sequence shown here is derived from an EMBL/GenBank/DDBJ whole genome shotgun (WGS) entry which is preliminary data.</text>
</comment>
<evidence type="ECO:0000259" key="2">
    <source>
        <dbReference type="SMART" id="SM01037"/>
    </source>
</evidence>
<feature type="domain" description="Bet v I/Major latex protein" evidence="2">
    <location>
        <begin position="2"/>
        <end position="136"/>
    </location>
</feature>
<dbReference type="Pfam" id="PF00407">
    <property type="entry name" value="Bet_v_1"/>
    <property type="match status" value="1"/>
</dbReference>
<dbReference type="SUPFAM" id="SSF55961">
    <property type="entry name" value="Bet v1-like"/>
    <property type="match status" value="1"/>
</dbReference>
<gene>
    <name evidence="3" type="ORF">VNO80_25907</name>
</gene>
<organism evidence="3 4">
    <name type="scientific">Phaseolus coccineus</name>
    <name type="common">Scarlet runner bean</name>
    <name type="synonym">Phaseolus multiflorus</name>
    <dbReference type="NCBI Taxonomy" id="3886"/>
    <lineage>
        <taxon>Eukaryota</taxon>
        <taxon>Viridiplantae</taxon>
        <taxon>Streptophyta</taxon>
        <taxon>Embryophyta</taxon>
        <taxon>Tracheophyta</taxon>
        <taxon>Spermatophyta</taxon>
        <taxon>Magnoliopsida</taxon>
        <taxon>eudicotyledons</taxon>
        <taxon>Gunneridae</taxon>
        <taxon>Pentapetalae</taxon>
        <taxon>rosids</taxon>
        <taxon>fabids</taxon>
        <taxon>Fabales</taxon>
        <taxon>Fabaceae</taxon>
        <taxon>Papilionoideae</taxon>
        <taxon>50 kb inversion clade</taxon>
        <taxon>NPAAA clade</taxon>
        <taxon>indigoferoid/millettioid clade</taxon>
        <taxon>Phaseoleae</taxon>
        <taxon>Phaseolus</taxon>
    </lineage>
</organism>